<evidence type="ECO:0000256" key="4">
    <source>
        <dbReference type="ARBA" id="ARBA00016380"/>
    </source>
</evidence>
<gene>
    <name evidence="8" type="ORF">BSL78_01260</name>
</gene>
<comment type="similarity">
    <text evidence="3">Belongs to the CENP-L/IML3 family.</text>
</comment>
<accession>A0A2G8LNJ0</accession>
<name>A0A2G8LNJ0_STIJA</name>
<dbReference type="Proteomes" id="UP000230750">
    <property type="component" value="Unassembled WGS sequence"/>
</dbReference>
<dbReference type="Pfam" id="PF13092">
    <property type="entry name" value="CENP-L"/>
    <property type="match status" value="1"/>
</dbReference>
<proteinExistence type="inferred from homology"/>
<evidence type="ECO:0000313" key="8">
    <source>
        <dbReference type="EMBL" id="PIK61805.1"/>
    </source>
</evidence>
<evidence type="ECO:0000313" key="9">
    <source>
        <dbReference type="Proteomes" id="UP000230750"/>
    </source>
</evidence>
<comment type="caution">
    <text evidence="8">The sequence shown here is derived from an EMBL/GenBank/DDBJ whole genome shotgun (WGS) entry which is preliminary data.</text>
</comment>
<dbReference type="GO" id="GO:0005634">
    <property type="term" value="C:nucleus"/>
    <property type="evidence" value="ECO:0007669"/>
    <property type="project" value="UniProtKB-SubCell"/>
</dbReference>
<dbReference type="EMBL" id="MRZV01000024">
    <property type="protein sequence ID" value="PIK61805.1"/>
    <property type="molecule type" value="Genomic_DNA"/>
</dbReference>
<keyword evidence="7" id="KW-0137">Centromere</keyword>
<evidence type="ECO:0000256" key="3">
    <source>
        <dbReference type="ARBA" id="ARBA00011060"/>
    </source>
</evidence>
<protein>
    <recommendedName>
        <fullName evidence="4">Centromere protein L</fullName>
    </recommendedName>
</protein>
<comment type="subcellular location">
    <subcellularLocation>
        <location evidence="2">Chromosome</location>
        <location evidence="2">Centromere</location>
    </subcellularLocation>
    <subcellularLocation>
        <location evidence="1">Nucleus</location>
    </subcellularLocation>
</comment>
<dbReference type="AlphaFoldDB" id="A0A2G8LNJ0"/>
<evidence type="ECO:0000256" key="2">
    <source>
        <dbReference type="ARBA" id="ARBA00004584"/>
    </source>
</evidence>
<keyword evidence="9" id="KW-1185">Reference proteome</keyword>
<dbReference type="OrthoDB" id="8864979at2759"/>
<keyword evidence="6" id="KW-0539">Nucleus</keyword>
<sequence length="96" mass="10672">MTIQQEDAAKLWKCIHKGGIEDGVLSEEVADYRQALESHFFVHFKIHLSAMTLKRIGTPLACVGNEGRLKILMSSGVRTVLYHLTEVVLENAGHIA</sequence>
<organism evidence="8 9">
    <name type="scientific">Stichopus japonicus</name>
    <name type="common">Sea cucumber</name>
    <dbReference type="NCBI Taxonomy" id="307972"/>
    <lineage>
        <taxon>Eukaryota</taxon>
        <taxon>Metazoa</taxon>
        <taxon>Echinodermata</taxon>
        <taxon>Eleutherozoa</taxon>
        <taxon>Echinozoa</taxon>
        <taxon>Holothuroidea</taxon>
        <taxon>Aspidochirotacea</taxon>
        <taxon>Aspidochirotida</taxon>
        <taxon>Stichopodidae</taxon>
        <taxon>Apostichopus</taxon>
    </lineage>
</organism>
<dbReference type="STRING" id="307972.A0A2G8LNJ0"/>
<keyword evidence="5" id="KW-0158">Chromosome</keyword>
<reference evidence="8 9" key="1">
    <citation type="journal article" date="2017" name="PLoS Biol.">
        <title>The sea cucumber genome provides insights into morphological evolution and visceral regeneration.</title>
        <authorList>
            <person name="Zhang X."/>
            <person name="Sun L."/>
            <person name="Yuan J."/>
            <person name="Sun Y."/>
            <person name="Gao Y."/>
            <person name="Zhang L."/>
            <person name="Li S."/>
            <person name="Dai H."/>
            <person name="Hamel J.F."/>
            <person name="Liu C."/>
            <person name="Yu Y."/>
            <person name="Liu S."/>
            <person name="Lin W."/>
            <person name="Guo K."/>
            <person name="Jin S."/>
            <person name="Xu P."/>
            <person name="Storey K.B."/>
            <person name="Huan P."/>
            <person name="Zhang T."/>
            <person name="Zhou Y."/>
            <person name="Zhang J."/>
            <person name="Lin C."/>
            <person name="Li X."/>
            <person name="Xing L."/>
            <person name="Huo D."/>
            <person name="Sun M."/>
            <person name="Wang L."/>
            <person name="Mercier A."/>
            <person name="Li F."/>
            <person name="Yang H."/>
            <person name="Xiang J."/>
        </authorList>
    </citation>
    <scope>NUCLEOTIDE SEQUENCE [LARGE SCALE GENOMIC DNA]</scope>
    <source>
        <strain evidence="8">Shaxun</strain>
        <tissue evidence="8">Muscle</tissue>
    </source>
</reference>
<evidence type="ECO:0000256" key="7">
    <source>
        <dbReference type="ARBA" id="ARBA00023328"/>
    </source>
</evidence>
<evidence type="ECO:0000256" key="6">
    <source>
        <dbReference type="ARBA" id="ARBA00023242"/>
    </source>
</evidence>
<dbReference type="PANTHER" id="PTHR31740:SF2">
    <property type="entry name" value="CENTROMERE PROTEIN L"/>
    <property type="match status" value="1"/>
</dbReference>
<dbReference type="GO" id="GO:0000775">
    <property type="term" value="C:chromosome, centromeric region"/>
    <property type="evidence" value="ECO:0007669"/>
    <property type="project" value="UniProtKB-SubCell"/>
</dbReference>
<dbReference type="InterPro" id="IPR025204">
    <property type="entry name" value="CENP-L"/>
</dbReference>
<evidence type="ECO:0000256" key="5">
    <source>
        <dbReference type="ARBA" id="ARBA00022454"/>
    </source>
</evidence>
<evidence type="ECO:0000256" key="1">
    <source>
        <dbReference type="ARBA" id="ARBA00004123"/>
    </source>
</evidence>
<dbReference type="PANTHER" id="PTHR31740">
    <property type="entry name" value="CENTROMERE PROTEIN L"/>
    <property type="match status" value="1"/>
</dbReference>